<dbReference type="InterPro" id="IPR018203">
    <property type="entry name" value="GDP_dissociation_inhibitor"/>
</dbReference>
<dbReference type="Gene3D" id="3.30.519.10">
    <property type="entry name" value="Guanine Nucleotide Dissociation Inhibitor, domain 2"/>
    <property type="match status" value="1"/>
</dbReference>
<proteinExistence type="inferred from homology"/>
<dbReference type="GO" id="GO:0005829">
    <property type="term" value="C:cytosol"/>
    <property type="evidence" value="ECO:0007669"/>
    <property type="project" value="TreeGrafter"/>
</dbReference>
<dbReference type="Pfam" id="PF00996">
    <property type="entry name" value="GDI"/>
    <property type="match status" value="2"/>
</dbReference>
<dbReference type="GO" id="GO:0005092">
    <property type="term" value="F:GDP-dissociation inhibitor activity"/>
    <property type="evidence" value="ECO:0007669"/>
    <property type="project" value="InterPro"/>
</dbReference>
<evidence type="ECO:0008006" key="6">
    <source>
        <dbReference type="Google" id="ProtNLM"/>
    </source>
</evidence>
<evidence type="ECO:0000313" key="5">
    <source>
        <dbReference type="Proteomes" id="UP001152646"/>
    </source>
</evidence>
<reference evidence="4" key="1">
    <citation type="submission" date="2021-07" db="EMBL/GenBank/DDBJ databases">
        <authorList>
            <person name="Branca A.L. A."/>
        </authorList>
    </citation>
    <scope>NUCLEOTIDE SEQUENCE</scope>
</reference>
<sequence>METLSDTTWDVIIQGTGFCQSLLALALSRSGKKVLHMDSNQYYGGPDAAFSLDEAQEWVTEVTQDRHPLFRDASVLTPQEILDLFPPTESSETPKLASSRAYTLSLSPCFLHARSELMSALVSSKVFRQLEFMAVGSWWIYTPEKSGSGSGEPGAEKTFHRVPGNREDVFAASHISMKSKRTLMRLLRHITKSSEDEGPSEDEDLSMPFKDYLTSKFSVPPELHDPLLSLSLSQQTQQDTPASYAIPKIQRHLASIGYLGPGFGAVIAKYGGAPEILQAACRASAVGGGIYALGTKVVDCKWRETPEHSENPFLVTLKNEGDVQSKLFFSASQSGDSESLIEVARSVSVLSGTFSSLFPIAVEGAPLPATAVLMFPGNTLGMPESPSVYLQVHSSDTGECPHQQSVVYCSVALPGTEGQSLLQIALERLIATETSVRVLWSMRYTQRGRSSTDGTQWPLQEESCPGSYLFPPPSLDFAFEDDTLGIVKEAWKKVVGDDIDHDFMMFDDREGTHDNDSFLAMPLDSVTGLAGQLPVNQVESTTRGVTKNVPTKQLNQTTKDLTDPVIPGEFPSDDAPQKGQGVDNNLSFSSIWTTMTNWFSTLFPQAFDYFESLVQKLVAWLLPPPRQAAMYEAALKRPAATTFLVCQAICCGVPLLVFLAGVFVFAAVSILLWAVLSLLILGPVLLVTSMMGVSLWGWGWVLYGLVKWVDQRFLGGIITRFWLTHSPPDEEDESQSEEQKKED</sequence>
<dbReference type="AlphaFoldDB" id="A0A9W4NRJ1"/>
<dbReference type="GO" id="GO:0005634">
    <property type="term" value="C:nucleus"/>
    <property type="evidence" value="ECO:0007669"/>
    <property type="project" value="TreeGrafter"/>
</dbReference>
<gene>
    <name evidence="4" type="ORF">PSALAMII_LOCUS7834</name>
</gene>
<feature type="region of interest" description="Disordered" evidence="2">
    <location>
        <begin position="560"/>
        <end position="580"/>
    </location>
</feature>
<dbReference type="EMBL" id="CAJVPA010000203">
    <property type="protein sequence ID" value="CAG8398413.1"/>
    <property type="molecule type" value="Genomic_DNA"/>
</dbReference>
<comment type="caution">
    <text evidence="4">The sequence shown here is derived from an EMBL/GenBank/DDBJ whole genome shotgun (WGS) entry which is preliminary data.</text>
</comment>
<dbReference type="SUPFAM" id="SSF51905">
    <property type="entry name" value="FAD/NAD(P)-binding domain"/>
    <property type="match status" value="1"/>
</dbReference>
<dbReference type="PANTHER" id="PTHR11787">
    <property type="entry name" value="RAB GDP-DISSOCIATION INHIBITOR"/>
    <property type="match status" value="1"/>
</dbReference>
<name>A0A9W4NRJ1_9EURO</name>
<feature type="transmembrane region" description="Helical" evidence="3">
    <location>
        <begin position="655"/>
        <end position="676"/>
    </location>
</feature>
<evidence type="ECO:0000256" key="2">
    <source>
        <dbReference type="SAM" id="MobiDB-lite"/>
    </source>
</evidence>
<feature type="transmembrane region" description="Helical" evidence="3">
    <location>
        <begin position="683"/>
        <end position="703"/>
    </location>
</feature>
<dbReference type="PRINTS" id="PR00891">
    <property type="entry name" value="RABGDIREP"/>
</dbReference>
<dbReference type="OrthoDB" id="1923006at2759"/>
<evidence type="ECO:0000313" key="4">
    <source>
        <dbReference type="EMBL" id="CAG8398413.1"/>
    </source>
</evidence>
<keyword evidence="3" id="KW-0472">Membrane</keyword>
<dbReference type="Gene3D" id="3.50.50.60">
    <property type="entry name" value="FAD/NAD(P)-binding domain"/>
    <property type="match status" value="1"/>
</dbReference>
<dbReference type="Pfam" id="PF16015">
    <property type="entry name" value="Promethin"/>
    <property type="match status" value="1"/>
</dbReference>
<keyword evidence="3" id="KW-1133">Transmembrane helix</keyword>
<keyword evidence="3" id="KW-0812">Transmembrane</keyword>
<comment type="similarity">
    <text evidence="1">Belongs to the Rab GDI family.</text>
</comment>
<dbReference type="InterPro" id="IPR036188">
    <property type="entry name" value="FAD/NAD-bd_sf"/>
</dbReference>
<dbReference type="GO" id="GO:0016192">
    <property type="term" value="P:vesicle-mediated transport"/>
    <property type="evidence" value="ECO:0007669"/>
    <property type="project" value="TreeGrafter"/>
</dbReference>
<evidence type="ECO:0000256" key="1">
    <source>
        <dbReference type="ARBA" id="ARBA00005593"/>
    </source>
</evidence>
<dbReference type="GO" id="GO:0005968">
    <property type="term" value="C:Rab-protein geranylgeranyltransferase complex"/>
    <property type="evidence" value="ECO:0007669"/>
    <property type="project" value="TreeGrafter"/>
</dbReference>
<evidence type="ECO:0000256" key="3">
    <source>
        <dbReference type="SAM" id="Phobius"/>
    </source>
</evidence>
<dbReference type="PANTHER" id="PTHR11787:SF4">
    <property type="entry name" value="CHM, RAB ESCORT PROTEIN 1"/>
    <property type="match status" value="1"/>
</dbReference>
<protein>
    <recommendedName>
        <fullName evidence="6">Rab proteins geranylgeranyltransferase</fullName>
    </recommendedName>
</protein>
<dbReference type="SUPFAM" id="SSF54373">
    <property type="entry name" value="FAD-linked reductases, C-terminal domain"/>
    <property type="match status" value="1"/>
</dbReference>
<dbReference type="Proteomes" id="UP001152646">
    <property type="component" value="Unassembled WGS sequence"/>
</dbReference>
<accession>A0A9W4NRJ1</accession>
<organism evidence="4 5">
    <name type="scientific">Penicillium salamii</name>
    <dbReference type="NCBI Taxonomy" id="1612424"/>
    <lineage>
        <taxon>Eukaryota</taxon>
        <taxon>Fungi</taxon>
        <taxon>Dikarya</taxon>
        <taxon>Ascomycota</taxon>
        <taxon>Pezizomycotina</taxon>
        <taxon>Eurotiomycetes</taxon>
        <taxon>Eurotiomycetidae</taxon>
        <taxon>Eurotiales</taxon>
        <taxon>Aspergillaceae</taxon>
        <taxon>Penicillium</taxon>
    </lineage>
</organism>
<dbReference type="GO" id="GO:0007264">
    <property type="term" value="P:small GTPase-mediated signal transduction"/>
    <property type="evidence" value="ECO:0007669"/>
    <property type="project" value="InterPro"/>
</dbReference>
<dbReference type="Gene3D" id="1.10.405.10">
    <property type="entry name" value="Guanine Nucleotide Dissociation Inhibitor, domain 1"/>
    <property type="match status" value="1"/>
</dbReference>